<dbReference type="Proteomes" id="UP000273611">
    <property type="component" value="Unassembled WGS sequence"/>
</dbReference>
<dbReference type="InterPro" id="IPR050090">
    <property type="entry name" value="Tyrosine_recombinase_XerCD"/>
</dbReference>
<dbReference type="Gene3D" id="1.10.150.130">
    <property type="match status" value="1"/>
</dbReference>
<dbReference type="PANTHER" id="PTHR30349:SF41">
    <property type="entry name" value="INTEGRASE_RECOMBINASE PROTEIN MJ0367-RELATED"/>
    <property type="match status" value="1"/>
</dbReference>
<reference evidence="6 7" key="1">
    <citation type="journal article" date="2015" name="Int. J. Syst. Evol. Microbiol.">
        <title>Rhizobium anhuiense sp. nov., isolated from effective nodules of Vicia faba and Pisum sativum.</title>
        <authorList>
            <person name="Zhang Y.J."/>
            <person name="Zheng W.T."/>
            <person name="Everall I."/>
            <person name="Young J.P."/>
            <person name="Zhang X.X."/>
            <person name="Tian C.F."/>
            <person name="Sui X.H."/>
            <person name="Wang E.T."/>
            <person name="Chen W.X."/>
        </authorList>
    </citation>
    <scope>NUCLEOTIDE SEQUENCE [LARGE SCALE GENOMIC DNA]</scope>
    <source>
        <strain evidence="6 7">CCBAU 23252</strain>
    </source>
</reference>
<accession>A0A432NB49</accession>
<dbReference type="RefSeq" id="WP_127431536.1">
    <property type="nucleotide sequence ID" value="NZ_BMFI01000020.1"/>
</dbReference>
<dbReference type="InterPro" id="IPR046668">
    <property type="entry name" value="DUF6538"/>
</dbReference>
<evidence type="ECO:0000256" key="3">
    <source>
        <dbReference type="ARBA" id="ARBA00023125"/>
    </source>
</evidence>
<feature type="domain" description="DUF6538" evidence="5">
    <location>
        <begin position="46"/>
        <end position="79"/>
    </location>
</feature>
<evidence type="ECO:0000259" key="5">
    <source>
        <dbReference type="Pfam" id="PF20172"/>
    </source>
</evidence>
<evidence type="ECO:0000256" key="2">
    <source>
        <dbReference type="ARBA" id="ARBA00022908"/>
    </source>
</evidence>
<evidence type="ECO:0000313" key="6">
    <source>
        <dbReference type="EMBL" id="RUL96780.1"/>
    </source>
</evidence>
<keyword evidence="3" id="KW-0238">DNA-binding</keyword>
<dbReference type="EMBL" id="RIBW01000019">
    <property type="protein sequence ID" value="RUL96780.1"/>
    <property type="molecule type" value="Genomic_DNA"/>
</dbReference>
<gene>
    <name evidence="6" type="ORF">EEQ99_29070</name>
</gene>
<dbReference type="InterPro" id="IPR013762">
    <property type="entry name" value="Integrase-like_cat_sf"/>
</dbReference>
<dbReference type="InterPro" id="IPR011010">
    <property type="entry name" value="DNA_brk_join_enz"/>
</dbReference>
<dbReference type="Pfam" id="PF20172">
    <property type="entry name" value="DUF6538"/>
    <property type="match status" value="1"/>
</dbReference>
<proteinExistence type="inferred from homology"/>
<dbReference type="PANTHER" id="PTHR30349">
    <property type="entry name" value="PHAGE INTEGRASE-RELATED"/>
    <property type="match status" value="1"/>
</dbReference>
<keyword evidence="4" id="KW-0233">DNA recombination</keyword>
<dbReference type="Gene3D" id="1.10.443.10">
    <property type="entry name" value="Intergrase catalytic core"/>
    <property type="match status" value="1"/>
</dbReference>
<dbReference type="AlphaFoldDB" id="A0A432NB49"/>
<dbReference type="GO" id="GO:0003677">
    <property type="term" value="F:DNA binding"/>
    <property type="evidence" value="ECO:0007669"/>
    <property type="project" value="UniProtKB-KW"/>
</dbReference>
<dbReference type="GO" id="GO:0015074">
    <property type="term" value="P:DNA integration"/>
    <property type="evidence" value="ECO:0007669"/>
    <property type="project" value="UniProtKB-KW"/>
</dbReference>
<protein>
    <submittedName>
        <fullName evidence="6">Recombinase XerD</fullName>
    </submittedName>
</protein>
<evidence type="ECO:0000256" key="4">
    <source>
        <dbReference type="ARBA" id="ARBA00023172"/>
    </source>
</evidence>
<keyword evidence="2" id="KW-0229">DNA integration</keyword>
<organism evidence="6 7">
    <name type="scientific">Rhizobium anhuiense</name>
    <dbReference type="NCBI Taxonomy" id="1184720"/>
    <lineage>
        <taxon>Bacteria</taxon>
        <taxon>Pseudomonadati</taxon>
        <taxon>Pseudomonadota</taxon>
        <taxon>Alphaproteobacteria</taxon>
        <taxon>Hyphomicrobiales</taxon>
        <taxon>Rhizobiaceae</taxon>
        <taxon>Rhizobium/Agrobacterium group</taxon>
        <taxon>Rhizobium</taxon>
    </lineage>
</organism>
<comment type="similarity">
    <text evidence="1">Belongs to the 'phage' integrase family.</text>
</comment>
<dbReference type="InterPro" id="IPR010998">
    <property type="entry name" value="Integrase_recombinase_N"/>
</dbReference>
<dbReference type="SUPFAM" id="SSF56349">
    <property type="entry name" value="DNA breaking-rejoining enzymes"/>
    <property type="match status" value="1"/>
</dbReference>
<name>A0A432NB49_9HYPH</name>
<dbReference type="GO" id="GO:0006310">
    <property type="term" value="P:DNA recombination"/>
    <property type="evidence" value="ECO:0007669"/>
    <property type="project" value="UniProtKB-KW"/>
</dbReference>
<comment type="caution">
    <text evidence="6">The sequence shown here is derived from an EMBL/GenBank/DDBJ whole genome shotgun (WGS) entry which is preliminary data.</text>
</comment>
<evidence type="ECO:0000313" key="7">
    <source>
        <dbReference type="Proteomes" id="UP000273611"/>
    </source>
</evidence>
<evidence type="ECO:0000256" key="1">
    <source>
        <dbReference type="ARBA" id="ARBA00008857"/>
    </source>
</evidence>
<sequence>MRRKGSTFIQFRKRIPKDVLPKAGGVTLAIPVGDGLCRMVVGENAAEITCSLRTRDPQEAKERHTVAAAYLDSVWQALREGPKRLTQKQIAALAGEAYREPVGLFEDDPGKPLIWKEIDRLHTEAMEGGAETKEQWFGPTVDQILAKHHLVVDTESRSALIEAAGRAIVDASARLGRNAGGDYSPDIVEQRFPALELTREAKAAKPLPQGSQTITGLVVGWWREAKAAGRAVSTHEAYERVAQQLSEFLGHDDARAVTQDDILAFKDHRLSQGVSLKTIGGGDISGIRQLFAWGIANRKVSHNPAMGVKVAKVKKKRTRDPGFSDKEAVAILSHAYHHTRTGKGSTHLSNARRWVPWLCAYSGARVGEVSQLRKQDFRKEDGLWIMRITPEAGTVKDGDYRDVPLHQHLVDQGFLDFIAKAPEGYLFMKVFGSTEEAQRGAWRTTKNRVTDFVREIVNDPEVQPNHGWRHRFMTIGRNLDISRDVRFSITGHEPGAEGDDYGVASLEAKAAAIAKFPRYEVKPPL</sequence>